<dbReference type="Gene3D" id="2.120.10.70">
    <property type="entry name" value="Fucose-specific lectin"/>
    <property type="match status" value="1"/>
</dbReference>
<dbReference type="SUPFAM" id="SSF89372">
    <property type="entry name" value="Fucose-specific lectin"/>
    <property type="match status" value="1"/>
</dbReference>
<accession>A0AAD7TE98</accession>
<name>A0AAD7TE98_9APHY</name>
<dbReference type="Gene3D" id="2.40.128.190">
    <property type="match status" value="1"/>
</dbReference>
<dbReference type="EMBL" id="JAPEVG010001276">
    <property type="protein sequence ID" value="KAJ8453529.1"/>
    <property type="molecule type" value="Genomic_DNA"/>
</dbReference>
<sequence>MLHRSRLSPPSTGTTATRFVCTTSTRSILFRSIAAWTESGPQYEDDEGVHIRIYLQEAGSFEIQEYCNDGSWVRGATLPTALSGTSIAAVVYDMDGVQFRVYYQAPDLYIREHCMGSDGSGWYPGGFSGDKAPGQTQIGAFFAGSRGDVPEVYWMNIDNDIIRSVQTDGCWRTSKVVGPLMRGTRFAPAQWDDGKHVRVYYQAEDNCVLEVCKDDNGEWYAGPTVGEGSGEESDTTD</sequence>
<organism evidence="2 3">
    <name type="scientific">Trametes cubensis</name>
    <dbReference type="NCBI Taxonomy" id="1111947"/>
    <lineage>
        <taxon>Eukaryota</taxon>
        <taxon>Fungi</taxon>
        <taxon>Dikarya</taxon>
        <taxon>Basidiomycota</taxon>
        <taxon>Agaricomycotina</taxon>
        <taxon>Agaricomycetes</taxon>
        <taxon>Polyporales</taxon>
        <taxon>Polyporaceae</taxon>
        <taxon>Trametes</taxon>
    </lineage>
</organism>
<evidence type="ECO:0000256" key="1">
    <source>
        <dbReference type="ARBA" id="ARBA00009042"/>
    </source>
</evidence>
<proteinExistence type="inferred from homology"/>
<comment type="similarity">
    <text evidence="1">Belongs to the fungal fucose-specific lectin family.</text>
</comment>
<comment type="caution">
    <text evidence="2">The sequence shown here is derived from an EMBL/GenBank/DDBJ whole genome shotgun (WGS) entry which is preliminary data.</text>
</comment>
<gene>
    <name evidence="2" type="ORF">ONZ51_g13543</name>
</gene>
<keyword evidence="3" id="KW-1185">Reference proteome</keyword>
<protein>
    <recommendedName>
        <fullName evidence="4">Fucose-specific lectin</fullName>
    </recommendedName>
</protein>
<evidence type="ECO:0000313" key="3">
    <source>
        <dbReference type="Proteomes" id="UP001215151"/>
    </source>
</evidence>
<evidence type="ECO:0008006" key="4">
    <source>
        <dbReference type="Google" id="ProtNLM"/>
    </source>
</evidence>
<reference evidence="2" key="1">
    <citation type="submission" date="2022-11" db="EMBL/GenBank/DDBJ databases">
        <title>Genome Sequence of Cubamyces cubensis.</title>
        <authorList>
            <person name="Buettner E."/>
        </authorList>
    </citation>
    <scope>NUCLEOTIDE SEQUENCE</scope>
    <source>
        <strain evidence="2">MPL-01</strain>
    </source>
</reference>
<dbReference type="AlphaFoldDB" id="A0AAD7TE98"/>
<evidence type="ECO:0000313" key="2">
    <source>
        <dbReference type="EMBL" id="KAJ8453529.1"/>
    </source>
</evidence>
<dbReference type="Pfam" id="PF07938">
    <property type="entry name" value="Fungal_lectin"/>
    <property type="match status" value="1"/>
</dbReference>
<dbReference type="InterPro" id="IPR012475">
    <property type="entry name" value="Fungal_lectin"/>
</dbReference>
<dbReference type="Proteomes" id="UP001215151">
    <property type="component" value="Unassembled WGS sequence"/>
</dbReference>